<evidence type="ECO:0000256" key="2">
    <source>
        <dbReference type="ARBA" id="ARBA00022737"/>
    </source>
</evidence>
<dbReference type="OrthoDB" id="8123449at2759"/>
<reference evidence="6 7" key="1">
    <citation type="submission" date="2018-04" db="EMBL/GenBank/DDBJ databases">
        <authorList>
            <person name="Vogel A."/>
        </authorList>
    </citation>
    <scope>NUCLEOTIDE SEQUENCE [LARGE SCALE GENOMIC DNA]</scope>
</reference>
<dbReference type="InterPro" id="IPR012677">
    <property type="entry name" value="Nucleotide-bd_a/b_plait_sf"/>
</dbReference>
<keyword evidence="1" id="KW-0597">Phosphoprotein</keyword>
<dbReference type="PANTHER" id="PTHR48036">
    <property type="entry name" value="SPLICING FACTOR (PAD-1), PUTATIVE (AFU_ORTHOLOGUE AFUA_1G15810)-RELATED"/>
    <property type="match status" value="1"/>
</dbReference>
<evidence type="ECO:0000256" key="4">
    <source>
        <dbReference type="PROSITE-ProRule" id="PRU00176"/>
    </source>
</evidence>
<keyword evidence="3 4" id="KW-0694">RNA-binding</keyword>
<protein>
    <recommendedName>
        <fullName evidence="5">RRM domain-containing protein</fullName>
    </recommendedName>
</protein>
<evidence type="ECO:0000313" key="6">
    <source>
        <dbReference type="EMBL" id="VFQ63518.1"/>
    </source>
</evidence>
<dbReference type="InterPro" id="IPR006509">
    <property type="entry name" value="RBM39_SF"/>
</dbReference>
<dbReference type="PROSITE" id="PS50102">
    <property type="entry name" value="RRM"/>
    <property type="match status" value="1"/>
</dbReference>
<keyword evidence="7" id="KW-1185">Reference proteome</keyword>
<accession>A0A484KF48</accession>
<gene>
    <name evidence="6" type="ORF">CCAM_LOCUS5294</name>
</gene>
<dbReference type="CDD" id="cd12285">
    <property type="entry name" value="RRM3_RBM39_like"/>
    <property type="match status" value="1"/>
</dbReference>
<organism evidence="6 7">
    <name type="scientific">Cuscuta campestris</name>
    <dbReference type="NCBI Taxonomy" id="132261"/>
    <lineage>
        <taxon>Eukaryota</taxon>
        <taxon>Viridiplantae</taxon>
        <taxon>Streptophyta</taxon>
        <taxon>Embryophyta</taxon>
        <taxon>Tracheophyta</taxon>
        <taxon>Spermatophyta</taxon>
        <taxon>Magnoliopsida</taxon>
        <taxon>eudicotyledons</taxon>
        <taxon>Gunneridae</taxon>
        <taxon>Pentapetalae</taxon>
        <taxon>asterids</taxon>
        <taxon>lamiids</taxon>
        <taxon>Solanales</taxon>
        <taxon>Convolvulaceae</taxon>
        <taxon>Cuscuteae</taxon>
        <taxon>Cuscuta</taxon>
        <taxon>Cuscuta subgen. Grammica</taxon>
        <taxon>Cuscuta sect. Cleistogrammica</taxon>
    </lineage>
</organism>
<dbReference type="InterPro" id="IPR000504">
    <property type="entry name" value="RRM_dom"/>
</dbReference>
<dbReference type="GO" id="GO:0006397">
    <property type="term" value="P:mRNA processing"/>
    <property type="evidence" value="ECO:0007669"/>
    <property type="project" value="InterPro"/>
</dbReference>
<dbReference type="EMBL" id="OOIL02000305">
    <property type="protein sequence ID" value="VFQ63518.1"/>
    <property type="molecule type" value="Genomic_DNA"/>
</dbReference>
<dbReference type="GO" id="GO:0005634">
    <property type="term" value="C:nucleus"/>
    <property type="evidence" value="ECO:0007669"/>
    <property type="project" value="InterPro"/>
</dbReference>
<dbReference type="GO" id="GO:0003723">
    <property type="term" value="F:RNA binding"/>
    <property type="evidence" value="ECO:0007669"/>
    <property type="project" value="UniProtKB-UniRule"/>
</dbReference>
<sequence length="318" mass="34013">MSVPMAIAISGRLLHGQPVMVKPSEAEKNLVQSNTATGVAGVSGPYAASERKLYVGNLHFNMTELNLKQIFESFGPVELVQLPTEPETGHCKGFGFVQFAQIEHAKAAQSLNGKLEIAGRVIKVSSVTEHVGAQESAAKTADFDDDEGGGLALNAQSRAMLMQKLDRSGIASSITGSLGVTSTAPATLAGVSMPIGGSPAMPATILPAQVVAAMIPEPVGTASECLLLKNMYDPAMETDPEYDLDIKEDVYEECSKYGVVKHIHVEKNSGGYVYLRFDSVESSARAQQAMHKRWFARRSVSAIFLQPYEYDAKFKGAA</sequence>
<dbReference type="SMART" id="SM00360">
    <property type="entry name" value="RRM"/>
    <property type="match status" value="2"/>
</dbReference>
<feature type="domain" description="RRM" evidence="5">
    <location>
        <begin position="51"/>
        <end position="129"/>
    </location>
</feature>
<dbReference type="Pfam" id="PF00076">
    <property type="entry name" value="RRM_1"/>
    <property type="match status" value="2"/>
</dbReference>
<evidence type="ECO:0000313" key="7">
    <source>
        <dbReference type="Proteomes" id="UP000595140"/>
    </source>
</evidence>
<dbReference type="InterPro" id="IPR035979">
    <property type="entry name" value="RBD_domain_sf"/>
</dbReference>
<keyword evidence="2" id="KW-0677">Repeat</keyword>
<proteinExistence type="predicted"/>
<dbReference type="Proteomes" id="UP000595140">
    <property type="component" value="Unassembled WGS sequence"/>
</dbReference>
<evidence type="ECO:0000259" key="5">
    <source>
        <dbReference type="PROSITE" id="PS50102"/>
    </source>
</evidence>
<evidence type="ECO:0000256" key="3">
    <source>
        <dbReference type="ARBA" id="ARBA00022884"/>
    </source>
</evidence>
<dbReference type="Gene3D" id="3.30.70.330">
    <property type="match status" value="2"/>
</dbReference>
<evidence type="ECO:0000256" key="1">
    <source>
        <dbReference type="ARBA" id="ARBA00022553"/>
    </source>
</evidence>
<name>A0A484KF48_9ASTE</name>
<dbReference type="AlphaFoldDB" id="A0A484KF48"/>
<dbReference type="SUPFAM" id="SSF54928">
    <property type="entry name" value="RNA-binding domain, RBD"/>
    <property type="match status" value="2"/>
</dbReference>
<dbReference type="Pfam" id="PF15519">
    <property type="entry name" value="RBM39linker"/>
    <property type="match status" value="1"/>
</dbReference>
<dbReference type="NCBIfam" id="TIGR01622">
    <property type="entry name" value="SF-CC1"/>
    <property type="match status" value="1"/>
</dbReference>
<dbReference type="InterPro" id="IPR029123">
    <property type="entry name" value="RBM39_linker"/>
</dbReference>